<evidence type="ECO:0000313" key="2">
    <source>
        <dbReference type="Proteomes" id="UP000594873"/>
    </source>
</evidence>
<dbReference type="AlphaFoldDB" id="A0A7T2LLE4"/>
<dbReference type="KEGG" id="sflv:IC614_08735"/>
<dbReference type="EMBL" id="CP065592">
    <property type="protein sequence ID" value="QPQ54430.1"/>
    <property type="molecule type" value="Genomic_DNA"/>
</dbReference>
<dbReference type="Gene3D" id="3.40.50.150">
    <property type="entry name" value="Vaccinia Virus protein VP39"/>
    <property type="match status" value="1"/>
</dbReference>
<accession>A0A7T2LLE4</accession>
<keyword evidence="2" id="KW-1185">Reference proteome</keyword>
<sequence>MEAIAQRKLSSEQIEAFYHTEFVDDQVRDYARLMQDTNGCGVVVDIGGGCGYFARALADSIGQPVRVIDQDPQSIQACRDMAVEGRLGDALLPEVEGDEGVVCFNLILHHLVGRNELETRMLQSQAVRTWHGRSKAIFVNEYIYESFVPNASGRFIYAITGSRILSFIGRQVARFIPAFRANTFGVGVRFRSHDEWKKLFEYAGFTVASATKGRPETISLPLRLLLIKTIRRDSFRLEPAFTSLR</sequence>
<dbReference type="CDD" id="cd02440">
    <property type="entry name" value="AdoMet_MTases"/>
    <property type="match status" value="1"/>
</dbReference>
<organism evidence="1 2">
    <name type="scientific">Allosphingosinicella flava</name>
    <dbReference type="NCBI Taxonomy" id="2771430"/>
    <lineage>
        <taxon>Bacteria</taxon>
        <taxon>Pseudomonadati</taxon>
        <taxon>Pseudomonadota</taxon>
        <taxon>Alphaproteobacteria</taxon>
        <taxon>Sphingomonadales</taxon>
        <taxon>Sphingomonadaceae</taxon>
        <taxon>Allosphingosinicella</taxon>
    </lineage>
</organism>
<dbReference type="SUPFAM" id="SSF53335">
    <property type="entry name" value="S-adenosyl-L-methionine-dependent methyltransferases"/>
    <property type="match status" value="1"/>
</dbReference>
<gene>
    <name evidence="1" type="ORF">IC614_08735</name>
</gene>
<reference evidence="1 2" key="1">
    <citation type="submission" date="2020-11" db="EMBL/GenBank/DDBJ databases">
        <title>Genome seq and assembly of Sphingosinicella sp.</title>
        <authorList>
            <person name="Chhetri G."/>
        </authorList>
    </citation>
    <scope>NUCLEOTIDE SEQUENCE [LARGE SCALE GENOMIC DNA]</scope>
    <source>
        <strain evidence="1 2">UDD2</strain>
    </source>
</reference>
<evidence type="ECO:0000313" key="1">
    <source>
        <dbReference type="EMBL" id="QPQ54430.1"/>
    </source>
</evidence>
<evidence type="ECO:0008006" key="3">
    <source>
        <dbReference type="Google" id="ProtNLM"/>
    </source>
</evidence>
<proteinExistence type="predicted"/>
<dbReference type="InterPro" id="IPR029063">
    <property type="entry name" value="SAM-dependent_MTases_sf"/>
</dbReference>
<name>A0A7T2LLE4_9SPHN</name>
<protein>
    <recommendedName>
        <fullName evidence="3">Class I SAM-dependent methyltransferase</fullName>
    </recommendedName>
</protein>
<dbReference type="RefSeq" id="WP_200970957.1">
    <property type="nucleotide sequence ID" value="NZ_CP065592.1"/>
</dbReference>
<dbReference type="Proteomes" id="UP000594873">
    <property type="component" value="Chromosome"/>
</dbReference>